<dbReference type="PROSITE" id="PS50054">
    <property type="entry name" value="TYR_PHOSPHATASE_DUAL"/>
    <property type="match status" value="1"/>
</dbReference>
<dbReference type="InterPro" id="IPR000387">
    <property type="entry name" value="Tyr_Pase_dom"/>
</dbReference>
<organism evidence="5">
    <name type="scientific">viral metagenome</name>
    <dbReference type="NCBI Taxonomy" id="1070528"/>
    <lineage>
        <taxon>unclassified sequences</taxon>
        <taxon>metagenomes</taxon>
        <taxon>organismal metagenomes</taxon>
    </lineage>
</organism>
<dbReference type="SUPFAM" id="SSF52799">
    <property type="entry name" value="(Phosphotyrosine protein) phosphatases II"/>
    <property type="match status" value="1"/>
</dbReference>
<dbReference type="EMBL" id="MN739078">
    <property type="protein sequence ID" value="QHS87156.1"/>
    <property type="molecule type" value="Genomic_DNA"/>
</dbReference>
<evidence type="ECO:0008006" key="6">
    <source>
        <dbReference type="Google" id="ProtNLM"/>
    </source>
</evidence>
<protein>
    <recommendedName>
        <fullName evidence="6">Protein-serine/threonine phosphatase</fullName>
    </recommendedName>
</protein>
<sequence length="165" mass="18662">MLQPILDKNRSRSRGPEYDPIAAVFDRILLGPGFHLNPTFVQRYNITHIVNCAEKSACPTWASTHVGPSAYIALGAEDSVGFPLIKDYYPTFEKVMDMFLREPTCMCVYVHCVAGMNRSATLLAAYLHKRFGIPMEKVVEVMAKQRPCVMTNPSFVEQLEEFARK</sequence>
<dbReference type="InterPro" id="IPR029021">
    <property type="entry name" value="Prot-tyrosine_phosphatase-like"/>
</dbReference>
<feature type="domain" description="Tyrosine-protein phosphatase" evidence="3">
    <location>
        <begin position="19"/>
        <end position="165"/>
    </location>
</feature>
<evidence type="ECO:0000259" key="3">
    <source>
        <dbReference type="PROSITE" id="PS50054"/>
    </source>
</evidence>
<accession>A0A6C0B506</accession>
<dbReference type="GO" id="GO:0005737">
    <property type="term" value="C:cytoplasm"/>
    <property type="evidence" value="ECO:0007669"/>
    <property type="project" value="TreeGrafter"/>
</dbReference>
<keyword evidence="2" id="KW-0904">Protein phosphatase</keyword>
<evidence type="ECO:0000256" key="2">
    <source>
        <dbReference type="ARBA" id="ARBA00022912"/>
    </source>
</evidence>
<evidence type="ECO:0000313" key="5">
    <source>
        <dbReference type="EMBL" id="QHS87156.1"/>
    </source>
</evidence>
<name>A0A6C0B506_9ZZZZ</name>
<dbReference type="GO" id="GO:0004721">
    <property type="term" value="F:phosphoprotein phosphatase activity"/>
    <property type="evidence" value="ECO:0007669"/>
    <property type="project" value="UniProtKB-KW"/>
</dbReference>
<reference evidence="5" key="1">
    <citation type="journal article" date="2020" name="Nature">
        <title>Giant virus diversity and host interactions through global metagenomics.</title>
        <authorList>
            <person name="Schulz F."/>
            <person name="Roux S."/>
            <person name="Paez-Espino D."/>
            <person name="Jungbluth S."/>
            <person name="Walsh D.A."/>
            <person name="Denef V.J."/>
            <person name="McMahon K.D."/>
            <person name="Konstantinidis K.T."/>
            <person name="Eloe-Fadrosh E.A."/>
            <person name="Kyrpides N.C."/>
            <person name="Woyke T."/>
        </authorList>
    </citation>
    <scope>NUCLEOTIDE SEQUENCE</scope>
    <source>
        <strain evidence="5">GVMAG-M-3300009684-20</strain>
    </source>
</reference>
<dbReference type="InterPro" id="IPR020422">
    <property type="entry name" value="TYR_PHOSPHATASE_DUAL_dom"/>
</dbReference>
<keyword evidence="1" id="KW-0378">Hydrolase</keyword>
<dbReference type="InterPro" id="IPR016130">
    <property type="entry name" value="Tyr_Pase_AS"/>
</dbReference>
<evidence type="ECO:0000259" key="4">
    <source>
        <dbReference type="PROSITE" id="PS50056"/>
    </source>
</evidence>
<dbReference type="InterPro" id="IPR000340">
    <property type="entry name" value="Dual-sp_phosphatase_cat-dom"/>
</dbReference>
<dbReference type="Pfam" id="PF00782">
    <property type="entry name" value="DSPc"/>
    <property type="match status" value="1"/>
</dbReference>
<dbReference type="CDD" id="cd14498">
    <property type="entry name" value="DSP"/>
    <property type="match status" value="1"/>
</dbReference>
<dbReference type="PROSITE" id="PS00383">
    <property type="entry name" value="TYR_PHOSPHATASE_1"/>
    <property type="match status" value="1"/>
</dbReference>
<feature type="domain" description="Tyrosine specific protein phosphatases" evidence="4">
    <location>
        <begin position="86"/>
        <end position="157"/>
    </location>
</feature>
<dbReference type="Gene3D" id="3.90.190.10">
    <property type="entry name" value="Protein tyrosine phosphatase superfamily"/>
    <property type="match status" value="1"/>
</dbReference>
<evidence type="ECO:0000256" key="1">
    <source>
        <dbReference type="ARBA" id="ARBA00022801"/>
    </source>
</evidence>
<dbReference type="AlphaFoldDB" id="A0A6C0B506"/>
<dbReference type="GO" id="GO:0043409">
    <property type="term" value="P:negative regulation of MAPK cascade"/>
    <property type="evidence" value="ECO:0007669"/>
    <property type="project" value="TreeGrafter"/>
</dbReference>
<dbReference type="SMART" id="SM00195">
    <property type="entry name" value="DSPc"/>
    <property type="match status" value="1"/>
</dbReference>
<dbReference type="PROSITE" id="PS50056">
    <property type="entry name" value="TYR_PHOSPHATASE_2"/>
    <property type="match status" value="1"/>
</dbReference>
<dbReference type="PANTHER" id="PTHR10159:SF519">
    <property type="entry name" value="DUAL SPECIFICITY PROTEIN PHOSPHATASE MPK3"/>
    <property type="match status" value="1"/>
</dbReference>
<proteinExistence type="predicted"/>
<dbReference type="PANTHER" id="PTHR10159">
    <property type="entry name" value="DUAL SPECIFICITY PROTEIN PHOSPHATASE"/>
    <property type="match status" value="1"/>
</dbReference>